<feature type="transmembrane region" description="Helical" evidence="8">
    <location>
        <begin position="274"/>
        <end position="296"/>
    </location>
</feature>
<evidence type="ECO:0000259" key="9">
    <source>
        <dbReference type="Pfam" id="PF13231"/>
    </source>
</evidence>
<feature type="domain" description="Glycosyltransferase RgtA/B/C/D-like" evidence="9">
    <location>
        <begin position="71"/>
        <end position="212"/>
    </location>
</feature>
<name>A0ABZ2MBT0_9BACT</name>
<feature type="transmembrane region" description="Helical" evidence="8">
    <location>
        <begin position="154"/>
        <end position="182"/>
    </location>
</feature>
<keyword evidence="3" id="KW-0328">Glycosyltransferase</keyword>
<comment type="subcellular location">
    <subcellularLocation>
        <location evidence="1">Cell membrane</location>
        <topology evidence="1">Multi-pass membrane protein</topology>
    </subcellularLocation>
</comment>
<keyword evidence="5 8" id="KW-0812">Transmembrane</keyword>
<reference evidence="10 11" key="1">
    <citation type="submission" date="2021-12" db="EMBL/GenBank/DDBJ databases">
        <title>Discovery of the Pendulisporaceae a myxobacterial family with distinct sporulation behavior and unique specialized metabolism.</title>
        <authorList>
            <person name="Garcia R."/>
            <person name="Popoff A."/>
            <person name="Bader C.D."/>
            <person name="Loehr J."/>
            <person name="Walesch S."/>
            <person name="Walt C."/>
            <person name="Boldt J."/>
            <person name="Bunk B."/>
            <person name="Haeckl F.J.F.P.J."/>
            <person name="Gunesch A.P."/>
            <person name="Birkelbach J."/>
            <person name="Nuebel U."/>
            <person name="Pietschmann T."/>
            <person name="Bach T."/>
            <person name="Mueller R."/>
        </authorList>
    </citation>
    <scope>NUCLEOTIDE SEQUENCE [LARGE SCALE GENOMIC DNA]</scope>
    <source>
        <strain evidence="10 11">MSr11954</strain>
    </source>
</reference>
<feature type="transmembrane region" description="Helical" evidence="8">
    <location>
        <begin position="101"/>
        <end position="119"/>
    </location>
</feature>
<evidence type="ECO:0000256" key="7">
    <source>
        <dbReference type="ARBA" id="ARBA00023136"/>
    </source>
</evidence>
<dbReference type="EMBL" id="CP089984">
    <property type="protein sequence ID" value="WXB19957.1"/>
    <property type="molecule type" value="Genomic_DNA"/>
</dbReference>
<dbReference type="PANTHER" id="PTHR33908">
    <property type="entry name" value="MANNOSYLTRANSFERASE YKCB-RELATED"/>
    <property type="match status" value="1"/>
</dbReference>
<evidence type="ECO:0000256" key="2">
    <source>
        <dbReference type="ARBA" id="ARBA00022475"/>
    </source>
</evidence>
<keyword evidence="4" id="KW-0808">Transferase</keyword>
<evidence type="ECO:0000313" key="11">
    <source>
        <dbReference type="Proteomes" id="UP001370348"/>
    </source>
</evidence>
<dbReference type="RefSeq" id="WP_394829556.1">
    <property type="nucleotide sequence ID" value="NZ_CP089984.1"/>
</dbReference>
<evidence type="ECO:0000256" key="4">
    <source>
        <dbReference type="ARBA" id="ARBA00022679"/>
    </source>
</evidence>
<evidence type="ECO:0000256" key="3">
    <source>
        <dbReference type="ARBA" id="ARBA00022676"/>
    </source>
</evidence>
<dbReference type="InterPro" id="IPR050297">
    <property type="entry name" value="LipidA_mod_glycosyltrf_83"/>
</dbReference>
<evidence type="ECO:0000256" key="6">
    <source>
        <dbReference type="ARBA" id="ARBA00022989"/>
    </source>
</evidence>
<feature type="transmembrane region" description="Helical" evidence="8">
    <location>
        <begin position="336"/>
        <end position="357"/>
    </location>
</feature>
<protein>
    <submittedName>
        <fullName evidence="10">Glycosyltransferase family 39 protein</fullName>
    </submittedName>
</protein>
<gene>
    <name evidence="10" type="ORF">LZC94_22380</name>
</gene>
<organism evidence="10 11">
    <name type="scientific">Pendulispora albinea</name>
    <dbReference type="NCBI Taxonomy" id="2741071"/>
    <lineage>
        <taxon>Bacteria</taxon>
        <taxon>Pseudomonadati</taxon>
        <taxon>Myxococcota</taxon>
        <taxon>Myxococcia</taxon>
        <taxon>Myxococcales</taxon>
        <taxon>Sorangiineae</taxon>
        <taxon>Pendulisporaceae</taxon>
        <taxon>Pendulispora</taxon>
    </lineage>
</organism>
<dbReference type="Proteomes" id="UP001370348">
    <property type="component" value="Chromosome"/>
</dbReference>
<feature type="transmembrane region" description="Helical" evidence="8">
    <location>
        <begin position="248"/>
        <end position="268"/>
    </location>
</feature>
<evidence type="ECO:0000313" key="10">
    <source>
        <dbReference type="EMBL" id="WXB19957.1"/>
    </source>
</evidence>
<feature type="transmembrane region" description="Helical" evidence="8">
    <location>
        <begin position="71"/>
        <end position="89"/>
    </location>
</feature>
<keyword evidence="11" id="KW-1185">Reference proteome</keyword>
<evidence type="ECO:0000256" key="5">
    <source>
        <dbReference type="ARBA" id="ARBA00022692"/>
    </source>
</evidence>
<dbReference type="InterPro" id="IPR038731">
    <property type="entry name" value="RgtA/B/C-like"/>
</dbReference>
<keyword evidence="7 8" id="KW-0472">Membrane</keyword>
<evidence type="ECO:0000256" key="1">
    <source>
        <dbReference type="ARBA" id="ARBA00004651"/>
    </source>
</evidence>
<feature type="transmembrane region" description="Helical" evidence="8">
    <location>
        <begin position="194"/>
        <end position="215"/>
    </location>
</feature>
<keyword evidence="2" id="KW-1003">Cell membrane</keyword>
<proteinExistence type="predicted"/>
<sequence length="499" mass="53428">MNRQRYGLFAWSILLLAVRLFASRTVGYGDSEALYASYALHPAPAFLDHPGLIGLFAQTIGNGSAPAASTAHFVTALMATLFPWMIFAAARTMGASSDGCLVAALAVAVTPEISVGLFAMTPDLLLAFTWVFALGIAARALTEKPSSAAAAASFVGAGLIAGVGACAKVSGLLLLAALAWTYASRAARAHAKTIWPWAGLVIGAVAFVPVVLFEARTGWPMLHHRLVETQAGSGPSLANVGKVLGGQLLYVSPLLAVLAAVAFVDLVRHRHDDVLAGLLFRSAALPLAFLVPFCLWSRVAEPHWLAPPLLALPLHFARRYEDAGQDGALFRKFPRFSAAAVGLGALLTVGAHAWVLVPNATRLLPAKSDPKYDISNELYGWSDATRAIREIVGEESMRGEIVAAGPHWVICAQMHAALGPQVRVGCATPIRDDFDTWEPRARWQSADKVLFVTDNRFDPDLRAILPNHSVARRSRVTVLRDGRIARTFIVTLLESRARS</sequence>
<dbReference type="Pfam" id="PF13231">
    <property type="entry name" value="PMT_2"/>
    <property type="match status" value="1"/>
</dbReference>
<dbReference type="PANTHER" id="PTHR33908:SF11">
    <property type="entry name" value="MEMBRANE PROTEIN"/>
    <property type="match status" value="1"/>
</dbReference>
<evidence type="ECO:0000256" key="8">
    <source>
        <dbReference type="SAM" id="Phobius"/>
    </source>
</evidence>
<accession>A0ABZ2MBT0</accession>
<keyword evidence="6 8" id="KW-1133">Transmembrane helix</keyword>